<dbReference type="GO" id="GO:0006364">
    <property type="term" value="P:rRNA processing"/>
    <property type="evidence" value="ECO:0007669"/>
    <property type="project" value="TreeGrafter"/>
</dbReference>
<feature type="region of interest" description="Disordered" evidence="2">
    <location>
        <begin position="492"/>
        <end position="512"/>
    </location>
</feature>
<sequence length="512" mass="56699">MPRAPSSTKLKRASGGAAAMRHEPLHAQIQSDEQTKRFGTVSQPGRRARNEVGGVVGDDDEEEEEALVGTGKGMVRSSRAGGSMEKGTSKFVDPKLSRNILRLARAQQDEIEAEEAEASRPGGTAQRQTMRDVHKAMDSDDEDAQGAKGSEEDDGELRSDEEEVEEEYEELEIDPEDEELMKRFEGGDAGERRGNKTLADIIMEKIDAAGSSGATKEGIHEREPRKVEGAMPMPPGINPKVIEVYTKVGELLSRYKSGPLPKAFKIIPSLPAWENILYITDPSSWTPHATLAATRIFVSNLKVHQSQRFFKLVLLDKVRDEIAESGKVSYQTYEAIKKAVFKPAAFFKGFLFPLCETGCTLKEAAIVSSVLTRVSIPILHSAAALLHLAEMHYAGPTSLFIRVLLDKKHALPYKVVDALVFHFLRFADPDMGVEKAEGGGRRMPVLWHQSLLVFCQRYKQDLTPDQKAALLDLLRVQRHDGIGPDVRRELTTGKARGEMLEEPLDEDDDMSI</sequence>
<feature type="region of interest" description="Disordered" evidence="2">
    <location>
        <begin position="1"/>
        <end position="21"/>
    </location>
</feature>
<gene>
    <name evidence="3" type="ORF">FA10DRAFT_240598</name>
</gene>
<reference evidence="3 4" key="1">
    <citation type="journal article" date="2018" name="Mol. Biol. Evol.">
        <title>Broad Genomic Sampling Reveals a Smut Pathogenic Ancestry of the Fungal Clade Ustilaginomycotina.</title>
        <authorList>
            <person name="Kijpornyongpan T."/>
            <person name="Mondo S.J."/>
            <person name="Barry K."/>
            <person name="Sandor L."/>
            <person name="Lee J."/>
            <person name="Lipzen A."/>
            <person name="Pangilinan J."/>
            <person name="LaButti K."/>
            <person name="Hainaut M."/>
            <person name="Henrissat B."/>
            <person name="Grigoriev I.V."/>
            <person name="Spatafora J.W."/>
            <person name="Aime M.C."/>
        </authorList>
    </citation>
    <scope>NUCLEOTIDE SEQUENCE [LARGE SCALE GENOMIC DNA]</scope>
    <source>
        <strain evidence="3 4">MCA 4198</strain>
    </source>
</reference>
<dbReference type="PANTHER" id="PTHR12821">
    <property type="entry name" value="BYSTIN"/>
    <property type="match status" value="1"/>
</dbReference>
<feature type="region of interest" description="Disordered" evidence="2">
    <location>
        <begin position="34"/>
        <end position="93"/>
    </location>
</feature>
<keyword evidence="4" id="KW-1185">Reference proteome</keyword>
<evidence type="ECO:0000256" key="2">
    <source>
        <dbReference type="SAM" id="MobiDB-lite"/>
    </source>
</evidence>
<feature type="compositionally biased region" description="Acidic residues" evidence="2">
    <location>
        <begin position="57"/>
        <end position="66"/>
    </location>
</feature>
<dbReference type="EMBL" id="KZ819636">
    <property type="protein sequence ID" value="PWN90040.1"/>
    <property type="molecule type" value="Genomic_DNA"/>
</dbReference>
<feature type="compositionally biased region" description="Basic and acidic residues" evidence="2">
    <location>
        <begin position="129"/>
        <end position="138"/>
    </location>
</feature>
<dbReference type="RefSeq" id="XP_025377238.1">
    <property type="nucleotide sequence ID" value="XM_025519215.1"/>
</dbReference>
<feature type="compositionally biased region" description="Acidic residues" evidence="2">
    <location>
        <begin position="151"/>
        <end position="174"/>
    </location>
</feature>
<dbReference type="Proteomes" id="UP000245768">
    <property type="component" value="Unassembled WGS sequence"/>
</dbReference>
<dbReference type="AlphaFoldDB" id="A0A316YKF6"/>
<feature type="region of interest" description="Disordered" evidence="2">
    <location>
        <begin position="107"/>
        <end position="174"/>
    </location>
</feature>
<protein>
    <submittedName>
        <fullName evidence="3">Bystin-domain-containing protein</fullName>
    </submittedName>
</protein>
<accession>A0A316YKF6</accession>
<name>A0A316YKF6_9BASI</name>
<dbReference type="PANTHER" id="PTHR12821:SF0">
    <property type="entry name" value="BYSTIN"/>
    <property type="match status" value="1"/>
</dbReference>
<dbReference type="FunCoup" id="A0A316YKF6">
    <property type="interactions" value="242"/>
</dbReference>
<dbReference type="GO" id="GO:0005730">
    <property type="term" value="C:nucleolus"/>
    <property type="evidence" value="ECO:0007669"/>
    <property type="project" value="TreeGrafter"/>
</dbReference>
<feature type="compositionally biased region" description="Acidic residues" evidence="2">
    <location>
        <begin position="500"/>
        <end position="512"/>
    </location>
</feature>
<dbReference type="InParanoid" id="A0A316YKF6"/>
<dbReference type="GO" id="GO:0005737">
    <property type="term" value="C:cytoplasm"/>
    <property type="evidence" value="ECO:0007669"/>
    <property type="project" value="TreeGrafter"/>
</dbReference>
<evidence type="ECO:0000313" key="4">
    <source>
        <dbReference type="Proteomes" id="UP000245768"/>
    </source>
</evidence>
<dbReference type="OrthoDB" id="2192561at2759"/>
<dbReference type="InterPro" id="IPR007955">
    <property type="entry name" value="Bystin"/>
</dbReference>
<proteinExistence type="inferred from homology"/>
<dbReference type="GeneID" id="37041131"/>
<dbReference type="GO" id="GO:0030688">
    <property type="term" value="C:preribosome, small subunit precursor"/>
    <property type="evidence" value="ECO:0007669"/>
    <property type="project" value="TreeGrafter"/>
</dbReference>
<organism evidence="3 4">
    <name type="scientific">Acaromyces ingoldii</name>
    <dbReference type="NCBI Taxonomy" id="215250"/>
    <lineage>
        <taxon>Eukaryota</taxon>
        <taxon>Fungi</taxon>
        <taxon>Dikarya</taxon>
        <taxon>Basidiomycota</taxon>
        <taxon>Ustilaginomycotina</taxon>
        <taxon>Exobasidiomycetes</taxon>
        <taxon>Exobasidiales</taxon>
        <taxon>Cryptobasidiaceae</taxon>
        <taxon>Acaromyces</taxon>
    </lineage>
</organism>
<evidence type="ECO:0000313" key="3">
    <source>
        <dbReference type="EMBL" id="PWN90040.1"/>
    </source>
</evidence>
<dbReference type="STRING" id="215250.A0A316YKF6"/>
<dbReference type="GO" id="GO:0030515">
    <property type="term" value="F:snoRNA binding"/>
    <property type="evidence" value="ECO:0007669"/>
    <property type="project" value="TreeGrafter"/>
</dbReference>
<dbReference type="Pfam" id="PF05291">
    <property type="entry name" value="Bystin"/>
    <property type="match status" value="1"/>
</dbReference>
<comment type="similarity">
    <text evidence="1">Belongs to the bystin family.</text>
</comment>
<evidence type="ECO:0000256" key="1">
    <source>
        <dbReference type="ARBA" id="ARBA00007114"/>
    </source>
</evidence>